<dbReference type="InterPro" id="IPR027417">
    <property type="entry name" value="P-loop_NTPase"/>
</dbReference>
<dbReference type="GO" id="GO:0022857">
    <property type="term" value="F:transmembrane transporter activity"/>
    <property type="evidence" value="ECO:0007669"/>
    <property type="project" value="TreeGrafter"/>
</dbReference>
<evidence type="ECO:0000259" key="5">
    <source>
        <dbReference type="PROSITE" id="PS50893"/>
    </source>
</evidence>
<dbReference type="InterPro" id="IPR017871">
    <property type="entry name" value="ABC_transporter-like_CS"/>
</dbReference>
<dbReference type="InterPro" id="IPR017911">
    <property type="entry name" value="MacB-like_ATP-bd"/>
</dbReference>
<dbReference type="RefSeq" id="WP_124104200.1">
    <property type="nucleotide sequence ID" value="NZ_LR027517.1"/>
</dbReference>
<dbReference type="AlphaFoldDB" id="A0A3P4APY6"/>
<dbReference type="PROSITE" id="PS00211">
    <property type="entry name" value="ABC_TRANSPORTER_1"/>
    <property type="match status" value="1"/>
</dbReference>
<reference evidence="6 7" key="1">
    <citation type="submission" date="2018-10" db="EMBL/GenBank/DDBJ databases">
        <authorList>
            <person name="Peiro R."/>
            <person name="Begona"/>
            <person name="Cbmso G."/>
            <person name="Lopez M."/>
            <person name="Gonzalez S."/>
            <person name="Sacristan E."/>
            <person name="Castillo E."/>
        </authorList>
    </citation>
    <scope>NUCLEOTIDE SEQUENCE [LARGE SCALE GENOMIC DNA]</scope>
    <source>
        <strain evidence="6">TTHNAR1</strain>
    </source>
</reference>
<dbReference type="InterPro" id="IPR015854">
    <property type="entry name" value="ABC_transpr_LolD-like"/>
</dbReference>
<gene>
    <name evidence="6" type="primary">lolD_1</name>
    <name evidence="6" type="ORF">TTHN1_00222</name>
</gene>
<evidence type="ECO:0000256" key="1">
    <source>
        <dbReference type="ARBA" id="ARBA00005417"/>
    </source>
</evidence>
<evidence type="ECO:0000313" key="7">
    <source>
        <dbReference type="Proteomes" id="UP000279841"/>
    </source>
</evidence>
<dbReference type="Pfam" id="PF00005">
    <property type="entry name" value="ABC_tran"/>
    <property type="match status" value="1"/>
</dbReference>
<keyword evidence="6" id="KW-0449">Lipoprotein</keyword>
<dbReference type="PANTHER" id="PTHR24220:SF689">
    <property type="entry name" value="LIPOPROTEIN-RELEASING SYSTEM ATP-BINDING PROTEIN LOLD"/>
    <property type="match status" value="1"/>
</dbReference>
<evidence type="ECO:0000256" key="4">
    <source>
        <dbReference type="ARBA" id="ARBA00022840"/>
    </source>
</evidence>
<dbReference type="PANTHER" id="PTHR24220">
    <property type="entry name" value="IMPORT ATP-BINDING PROTEIN"/>
    <property type="match status" value="1"/>
</dbReference>
<feature type="domain" description="ABC transporter" evidence="5">
    <location>
        <begin position="5"/>
        <end position="208"/>
    </location>
</feature>
<comment type="similarity">
    <text evidence="1">Belongs to the ABC transporter superfamily.</text>
</comment>
<dbReference type="InterPro" id="IPR003439">
    <property type="entry name" value="ABC_transporter-like_ATP-bd"/>
</dbReference>
<accession>A0A3P4APY6</accession>
<dbReference type="EMBL" id="LR027517">
    <property type="protein sequence ID" value="VCU52474.1"/>
    <property type="molecule type" value="Genomic_DNA"/>
</dbReference>
<proteinExistence type="inferred from homology"/>
<dbReference type="SUPFAM" id="SSF52540">
    <property type="entry name" value="P-loop containing nucleoside triphosphate hydrolases"/>
    <property type="match status" value="1"/>
</dbReference>
<keyword evidence="2" id="KW-0813">Transport</keyword>
<evidence type="ECO:0000256" key="2">
    <source>
        <dbReference type="ARBA" id="ARBA00022448"/>
    </source>
</evidence>
<dbReference type="GO" id="GO:0005886">
    <property type="term" value="C:plasma membrane"/>
    <property type="evidence" value="ECO:0007669"/>
    <property type="project" value="TreeGrafter"/>
</dbReference>
<protein>
    <submittedName>
        <fullName evidence="6">Lipoprotein-releasing system ATP-binding protein LolD</fullName>
    </submittedName>
</protein>
<dbReference type="Proteomes" id="UP000279841">
    <property type="component" value="Chromosome"/>
</dbReference>
<keyword evidence="4 6" id="KW-0067">ATP-binding</keyword>
<evidence type="ECO:0000256" key="3">
    <source>
        <dbReference type="ARBA" id="ARBA00022741"/>
    </source>
</evidence>
<name>A0A3P4APY6_THETH</name>
<sequence>MRPVLEARGLGYSYGNGPLFRGLSFALGPGEALALLGPSGSGKTTLLHLVAGLLPFQEGEVYWEGEAIRGVPEARLARRRLSFLGLVFQHHFLLPELTALENVLVPGYLAGQVDRGRAWALLEALGLKEKAHLLPQRLSGGERQRVAVARALYLRPRLLLADEPTASLDRRQAREVLALLRALAREEGAALLLATHDEALVEGLPALRL</sequence>
<dbReference type="GO" id="GO:0016887">
    <property type="term" value="F:ATP hydrolysis activity"/>
    <property type="evidence" value="ECO:0007669"/>
    <property type="project" value="InterPro"/>
</dbReference>
<dbReference type="Gene3D" id="3.40.50.300">
    <property type="entry name" value="P-loop containing nucleotide triphosphate hydrolases"/>
    <property type="match status" value="1"/>
</dbReference>
<organism evidence="6 7">
    <name type="scientific">Thermus thermophilus</name>
    <dbReference type="NCBI Taxonomy" id="274"/>
    <lineage>
        <taxon>Bacteria</taxon>
        <taxon>Thermotogati</taxon>
        <taxon>Deinococcota</taxon>
        <taxon>Deinococci</taxon>
        <taxon>Thermales</taxon>
        <taxon>Thermaceae</taxon>
        <taxon>Thermus</taxon>
    </lineage>
</organism>
<dbReference type="PROSITE" id="PS50893">
    <property type="entry name" value="ABC_TRANSPORTER_2"/>
    <property type="match status" value="1"/>
</dbReference>
<dbReference type="CDD" id="cd03255">
    <property type="entry name" value="ABC_MJ0796_LolCDE_FtsE"/>
    <property type="match status" value="1"/>
</dbReference>
<dbReference type="SMART" id="SM00382">
    <property type="entry name" value="AAA"/>
    <property type="match status" value="1"/>
</dbReference>
<evidence type="ECO:0000313" key="6">
    <source>
        <dbReference type="EMBL" id="VCU52474.1"/>
    </source>
</evidence>
<dbReference type="InterPro" id="IPR003593">
    <property type="entry name" value="AAA+_ATPase"/>
</dbReference>
<dbReference type="GO" id="GO:0005524">
    <property type="term" value="F:ATP binding"/>
    <property type="evidence" value="ECO:0007669"/>
    <property type="project" value="UniProtKB-KW"/>
</dbReference>
<keyword evidence="3" id="KW-0547">Nucleotide-binding</keyword>